<dbReference type="GO" id="GO:0016020">
    <property type="term" value="C:membrane"/>
    <property type="evidence" value="ECO:0007669"/>
    <property type="project" value="UniProtKB-SubCell"/>
</dbReference>
<evidence type="ECO:0000256" key="3">
    <source>
        <dbReference type="ARBA" id="ARBA00022692"/>
    </source>
</evidence>
<keyword evidence="2 6" id="KW-0813">Transport</keyword>
<gene>
    <name evidence="7" type="primary">PUP11</name>
    <name evidence="7" type="ORF">CR513_36879</name>
</gene>
<dbReference type="GO" id="GO:0005345">
    <property type="term" value="F:purine nucleobase transmembrane transporter activity"/>
    <property type="evidence" value="ECO:0007669"/>
    <property type="project" value="UniProtKB-UniRule"/>
</dbReference>
<dbReference type="PANTHER" id="PTHR31376">
    <property type="entry name" value="OS09G0467300 PROTEIN-RELATED"/>
    <property type="match status" value="1"/>
</dbReference>
<dbReference type="Pfam" id="PF16913">
    <property type="entry name" value="PUNUT"/>
    <property type="match status" value="1"/>
</dbReference>
<feature type="transmembrane region" description="Helical" evidence="6">
    <location>
        <begin position="300"/>
        <end position="321"/>
    </location>
</feature>
<feature type="transmembrane region" description="Helical" evidence="6">
    <location>
        <begin position="130"/>
        <end position="152"/>
    </location>
</feature>
<feature type="transmembrane region" description="Helical" evidence="6">
    <location>
        <begin position="98"/>
        <end position="124"/>
    </location>
</feature>
<sequence length="438" mass="48320">MRWRIGGENDKALYGMNLIPYCNRPNGNLRLAALKGKISKHKIPLFIVLFYIKQMLNSTGHNLVADNDVKQSIAVGVSISTTSDEDEQSLFLLGPWKWWFLVVVNIALLLMGQSGAVLLGRFYFDQGGESIWMATLVQTVAFPILFFPLFLFPHPKNLSNTTDLTMHSSIHNLIMVYLLLGIVLAGDNLMYTIGLLYLPVSTYSLICASQLAFNAIFSFFINAQKLTMLILSSVILLTLSASLIALHSDSTEDKTRNVTKNKHMVGIWCTLVASAGYALLLCLMQLSFERVIKRETFSVVLEMQIWTSFVASCVCIVGLFASGEGEGLKDEMRSFKAGREVYILTLVGTALAWQICSVGVVGLIYVVSSLFSNVMSMLSLPLVPVAAVLLYHEQMDGLKIVAMLLAILGFSSYIYQNYLDETKSKATPIATPEASISG</sequence>
<feature type="transmembrane region" description="Helical" evidence="6">
    <location>
        <begin position="397"/>
        <end position="415"/>
    </location>
</feature>
<evidence type="ECO:0000256" key="2">
    <source>
        <dbReference type="ARBA" id="ARBA00022448"/>
    </source>
</evidence>
<protein>
    <recommendedName>
        <fullName evidence="6">Probable purine permease</fullName>
    </recommendedName>
</protein>
<dbReference type="OrthoDB" id="1907510at2759"/>
<keyword evidence="4 6" id="KW-1133">Transmembrane helix</keyword>
<keyword evidence="5 6" id="KW-0472">Membrane</keyword>
<organism evidence="7 8">
    <name type="scientific">Mucuna pruriens</name>
    <name type="common">Velvet bean</name>
    <name type="synonym">Dolichos pruriens</name>
    <dbReference type="NCBI Taxonomy" id="157652"/>
    <lineage>
        <taxon>Eukaryota</taxon>
        <taxon>Viridiplantae</taxon>
        <taxon>Streptophyta</taxon>
        <taxon>Embryophyta</taxon>
        <taxon>Tracheophyta</taxon>
        <taxon>Spermatophyta</taxon>
        <taxon>Magnoliopsida</taxon>
        <taxon>eudicotyledons</taxon>
        <taxon>Gunneridae</taxon>
        <taxon>Pentapetalae</taxon>
        <taxon>rosids</taxon>
        <taxon>fabids</taxon>
        <taxon>Fabales</taxon>
        <taxon>Fabaceae</taxon>
        <taxon>Papilionoideae</taxon>
        <taxon>50 kb inversion clade</taxon>
        <taxon>NPAAA clade</taxon>
        <taxon>indigoferoid/millettioid clade</taxon>
        <taxon>Phaseoleae</taxon>
        <taxon>Mucuna</taxon>
    </lineage>
</organism>
<dbReference type="AlphaFoldDB" id="A0A371FVI9"/>
<evidence type="ECO:0000256" key="5">
    <source>
        <dbReference type="ARBA" id="ARBA00023136"/>
    </source>
</evidence>
<dbReference type="InterPro" id="IPR030182">
    <property type="entry name" value="PUP_plant"/>
</dbReference>
<feature type="transmembrane region" description="Helical" evidence="6">
    <location>
        <begin position="228"/>
        <end position="245"/>
    </location>
</feature>
<comment type="similarity">
    <text evidence="1 6">Belongs to the purine permeases (TC 2.A.7.14) family.</text>
</comment>
<feature type="transmembrane region" description="Helical" evidence="6">
    <location>
        <begin position="203"/>
        <end position="221"/>
    </location>
</feature>
<dbReference type="EMBL" id="QJKJ01007658">
    <property type="protein sequence ID" value="RDX82344.1"/>
    <property type="molecule type" value="Genomic_DNA"/>
</dbReference>
<accession>A0A371FVI9</accession>
<keyword evidence="3 6" id="KW-0812">Transmembrane</keyword>
<feature type="transmembrane region" description="Helical" evidence="6">
    <location>
        <begin position="265"/>
        <end position="288"/>
    </location>
</feature>
<name>A0A371FVI9_MUCPR</name>
<keyword evidence="8" id="KW-1185">Reference proteome</keyword>
<evidence type="ECO:0000313" key="8">
    <source>
        <dbReference type="Proteomes" id="UP000257109"/>
    </source>
</evidence>
<evidence type="ECO:0000256" key="6">
    <source>
        <dbReference type="RuleBase" id="RU368015"/>
    </source>
</evidence>
<evidence type="ECO:0000313" key="7">
    <source>
        <dbReference type="EMBL" id="RDX82344.1"/>
    </source>
</evidence>
<dbReference type="Proteomes" id="UP000257109">
    <property type="component" value="Unassembled WGS sequence"/>
</dbReference>
<feature type="transmembrane region" description="Helical" evidence="6">
    <location>
        <begin position="374"/>
        <end position="391"/>
    </location>
</feature>
<reference evidence="7" key="1">
    <citation type="submission" date="2018-05" db="EMBL/GenBank/DDBJ databases">
        <title>Draft genome of Mucuna pruriens seed.</title>
        <authorList>
            <person name="Nnadi N.E."/>
            <person name="Vos R."/>
            <person name="Hasami M.H."/>
            <person name="Devisetty U.K."/>
            <person name="Aguiy J.C."/>
        </authorList>
    </citation>
    <scope>NUCLEOTIDE SEQUENCE [LARGE SCALE GENOMIC DNA]</scope>
    <source>
        <strain evidence="7">JCA_2017</strain>
    </source>
</reference>
<comment type="subcellular location">
    <subcellularLocation>
        <location evidence="6">Membrane</location>
        <topology evidence="6">Multi-pass membrane protein</topology>
    </subcellularLocation>
</comment>
<evidence type="ECO:0000256" key="1">
    <source>
        <dbReference type="ARBA" id="ARBA00006213"/>
    </source>
</evidence>
<proteinExistence type="inferred from homology"/>
<feature type="non-terminal residue" evidence="7">
    <location>
        <position position="1"/>
    </location>
</feature>
<dbReference type="GO" id="GO:0015211">
    <property type="term" value="F:purine nucleoside transmembrane transporter activity"/>
    <property type="evidence" value="ECO:0007669"/>
    <property type="project" value="UniProtKB-UniRule"/>
</dbReference>
<dbReference type="STRING" id="157652.A0A371FVI9"/>
<evidence type="ECO:0000256" key="4">
    <source>
        <dbReference type="ARBA" id="ARBA00022989"/>
    </source>
</evidence>
<feature type="transmembrane region" description="Helical" evidence="6">
    <location>
        <begin position="341"/>
        <end position="367"/>
    </location>
</feature>
<feature type="transmembrane region" description="Helical" evidence="6">
    <location>
        <begin position="173"/>
        <end position="197"/>
    </location>
</feature>
<comment type="caution">
    <text evidence="7">The sequence shown here is derived from an EMBL/GenBank/DDBJ whole genome shotgun (WGS) entry which is preliminary data.</text>
</comment>
<dbReference type="PANTHER" id="PTHR31376:SF101">
    <property type="entry name" value="PURINE PERMEASE 19-RELATED"/>
    <property type="match status" value="1"/>
</dbReference>